<evidence type="ECO:0000313" key="1">
    <source>
        <dbReference type="EMBL" id="MDG2992225.1"/>
    </source>
</evidence>
<dbReference type="RefSeq" id="WP_277868148.1">
    <property type="nucleotide sequence ID" value="NZ_JAKKUT010000008.1"/>
</dbReference>
<dbReference type="Proteomes" id="UP001154265">
    <property type="component" value="Unassembled WGS sequence"/>
</dbReference>
<keyword evidence="2" id="KW-1185">Reference proteome</keyword>
<reference evidence="1" key="1">
    <citation type="journal article" date="2022" name="Genome Biol. Evol.">
        <title>A New Gene Family Diagnostic for Intracellular Biomineralization of Amorphous Ca Carbonates by Cyanobacteria.</title>
        <authorList>
            <person name="Benzerara K."/>
            <person name="Duprat E."/>
            <person name="Bitard-Feildel T."/>
            <person name="Caumes G."/>
            <person name="Cassier-Chauvat C."/>
            <person name="Chauvat F."/>
            <person name="Dezi M."/>
            <person name="Diop S.I."/>
            <person name="Gaschignard G."/>
            <person name="Gorgen S."/>
            <person name="Gugger M."/>
            <person name="Lopez-Garcia P."/>
            <person name="Millet M."/>
            <person name="Skouri-Panet F."/>
            <person name="Moreira D."/>
            <person name="Callebaut I."/>
        </authorList>
    </citation>
    <scope>NUCLEOTIDE SEQUENCE</scope>
    <source>
        <strain evidence="1">G9</strain>
    </source>
</reference>
<evidence type="ECO:0000313" key="2">
    <source>
        <dbReference type="Proteomes" id="UP001154265"/>
    </source>
</evidence>
<reference evidence="1" key="2">
    <citation type="submission" date="2022-01" db="EMBL/GenBank/DDBJ databases">
        <authorList>
            <person name="Zivanovic Y."/>
            <person name="Moreira D."/>
            <person name="Lopez-Garcia P."/>
        </authorList>
    </citation>
    <scope>NUCLEOTIDE SEQUENCE</scope>
    <source>
        <strain evidence="1">G9</strain>
    </source>
</reference>
<comment type="caution">
    <text evidence="1">The sequence shown here is derived from an EMBL/GenBank/DDBJ whole genome shotgun (WGS) entry which is preliminary data.</text>
</comment>
<gene>
    <name evidence="1" type="ORF">L3556_14995</name>
</gene>
<protein>
    <submittedName>
        <fullName evidence="1">Uncharacterized protein</fullName>
    </submittedName>
</protein>
<organism evidence="1 2">
    <name type="scientific">Candidatus Synechococcus calcipolaris G9</name>
    <dbReference type="NCBI Taxonomy" id="1497997"/>
    <lineage>
        <taxon>Bacteria</taxon>
        <taxon>Bacillati</taxon>
        <taxon>Cyanobacteriota</taxon>
        <taxon>Cyanophyceae</taxon>
        <taxon>Synechococcales</taxon>
        <taxon>Synechococcaceae</taxon>
        <taxon>Synechococcus</taxon>
    </lineage>
</organism>
<accession>A0ABT6F341</accession>
<sequence>MKLLDAIRRILATRLITPSQERQINQLLWTSELGPYEYDALEQLVDGLSSGQIVVLSQLERAVSHVVSPA</sequence>
<dbReference type="EMBL" id="JAKKUT010000008">
    <property type="protein sequence ID" value="MDG2992225.1"/>
    <property type="molecule type" value="Genomic_DNA"/>
</dbReference>
<name>A0ABT6F341_9SYNE</name>
<proteinExistence type="predicted"/>